<dbReference type="GO" id="GO:0006886">
    <property type="term" value="P:intracellular protein transport"/>
    <property type="evidence" value="ECO:0007669"/>
    <property type="project" value="InterPro"/>
</dbReference>
<dbReference type="PANTHER" id="PTHR22746:SF10">
    <property type="entry name" value="GUANINE NUCLEOTIDE EXCHANGE FACTOR SUBUNIT RIC1"/>
    <property type="match status" value="1"/>
</dbReference>
<dbReference type="EMBL" id="JAVRRD010000010">
    <property type="protein sequence ID" value="KAK5054644.1"/>
    <property type="molecule type" value="Genomic_DNA"/>
</dbReference>
<feature type="compositionally biased region" description="Basic and acidic residues" evidence="3">
    <location>
        <begin position="982"/>
        <end position="1003"/>
    </location>
</feature>
<feature type="region of interest" description="Disordered" evidence="3">
    <location>
        <begin position="975"/>
        <end position="1003"/>
    </location>
</feature>
<gene>
    <name evidence="5" type="ORF">LTR84_001535</name>
</gene>
<dbReference type="GO" id="GO:0034066">
    <property type="term" value="C:Ric1-Rgp1 guanyl-nucleotide exchange factor complex"/>
    <property type="evidence" value="ECO:0007669"/>
    <property type="project" value="InterPro"/>
</dbReference>
<dbReference type="AlphaFoldDB" id="A0AAV9NHD7"/>
<evidence type="ECO:0000313" key="5">
    <source>
        <dbReference type="EMBL" id="KAK5054644.1"/>
    </source>
</evidence>
<dbReference type="Pfam" id="PF25440">
    <property type="entry name" value="Beta-prop_RIC1_2nd"/>
    <property type="match status" value="1"/>
</dbReference>
<protein>
    <recommendedName>
        <fullName evidence="4">RIC1 C-terminal alpha solenoid region domain-containing protein</fullName>
    </recommendedName>
</protein>
<feature type="compositionally biased region" description="Low complexity" evidence="3">
    <location>
        <begin position="1110"/>
        <end position="1125"/>
    </location>
</feature>
<feature type="domain" description="RIC1 C-terminal alpha solenoid region" evidence="4">
    <location>
        <begin position="815"/>
        <end position="1052"/>
    </location>
</feature>
<feature type="compositionally biased region" description="Polar residues" evidence="3">
    <location>
        <begin position="1126"/>
        <end position="1138"/>
    </location>
</feature>
<dbReference type="GO" id="GO:0005829">
    <property type="term" value="C:cytosol"/>
    <property type="evidence" value="ECO:0007669"/>
    <property type="project" value="TreeGrafter"/>
</dbReference>
<sequence length="1138" mass="126174">MYWPCTVPQIYANHGSSSAHDDTGLDHNDAEGLNGKRAEFEVKDSDSNSNANAIIDIQAAKNDHVFATITTSRLDIWSMRPVLLLASLSRSPKSLETYGANLALALKPDATTIVIRTRESYLITYAIESEQNARVLQQQYGYSQAKRQNLMRNFGVDESVGVAEVLLRFRRAFKIDAGINAVIAQDSELVVATRKPAAIQCIKWEPQKDGSHAVTQLVAKMDWLGQKTGVSTMVHDRAMNLFVWLSQCGHAYAVQRAKPHISRAPSSEDSVPSSKSSTSPSPRLFDGYCFHKPDAGEAKLVSINARFSLIAIATTVGDIVCYSAKDYVGNIPLSHHFKQSTSPASRGAIVCLTWSPDGYCLFAGYEHGWATWSVFGKEGATSFHGNLSHAQSNSENWLLSPDRATWVSGGAEILLTSREDSRIWKVEMSRSAAMACFSCANLVRALLQTPSELTVYRGHELPDLTSISNEASLWHHAQYPTVYLHNQWPIKTCVVSQDGRYIAIAGRRGLAHYSLQSGRWKTFSDVAIEASFAVRGGMCWFNHILAVATENAAGYDLRLYSRELDLGRHPLHTEAFSMPIVFVGPSGEDSLLVYTYENILYHYILNITPRGAQLVQVGQIAFHGIVRAPSRVRSVSWVVPDVQLRNGDPSRDVEFASVLFLVDDKLVLLQSSRNDKDELKYDMRVIAQHVEYYILMRDQIYYNFTGPEESAPPTPSPGTSFTMRTHHHYSLRDSLWVFSGDDLRLWPDVRDLFQHAADGTLNSTPVLSMPVDFYPLSILLTKGIVLGIESELVQRRDVNYAQFRSSIRTQLFLPYVLRHQLCEANDTATAFGLANQYNHLSYFPHALEILLHHVLDDEVDRLRDLRKKLKNEELENTNSGLPGSTEEPLPRLSSDQSTNPGPLPAVLSFLQLVLSPTNYLSTVVQCIRKTELSSWRTLFAHLPPALTLFEEALALEDLKTASGYLIVLQGLEEEEEEEEEQLDKAAEQPNKPRDDTTASETTRRHDARIFEGYVIRLMRLARRKNDLEALSELARFLMGIDPRGEALRRVVVGVGFRDGDGGQVQRPKYLEPSRSVSGLIGGGSASAGGASTLMIPPTRTRPKRGGGSGVSSSPSGSEGRLSPSSATGDYFSSSPGGY</sequence>
<dbReference type="Proteomes" id="UP001358417">
    <property type="component" value="Unassembled WGS sequence"/>
</dbReference>
<dbReference type="RefSeq" id="XP_064707417.1">
    <property type="nucleotide sequence ID" value="XM_064845159.1"/>
</dbReference>
<evidence type="ECO:0000313" key="6">
    <source>
        <dbReference type="Proteomes" id="UP001358417"/>
    </source>
</evidence>
<comment type="subcellular location">
    <subcellularLocation>
        <location evidence="1">Membrane</location>
    </subcellularLocation>
</comment>
<dbReference type="Pfam" id="PF07064">
    <property type="entry name" value="RIC1"/>
    <property type="match status" value="1"/>
</dbReference>
<feature type="region of interest" description="Disordered" evidence="3">
    <location>
        <begin position="1061"/>
        <end position="1138"/>
    </location>
</feature>
<dbReference type="InterPro" id="IPR009771">
    <property type="entry name" value="RIC1_C"/>
</dbReference>
<dbReference type="InterPro" id="IPR015943">
    <property type="entry name" value="WD40/YVTN_repeat-like_dom_sf"/>
</dbReference>
<dbReference type="Gene3D" id="2.130.10.10">
    <property type="entry name" value="YVTN repeat-like/Quinoprotein amine dehydrogenase"/>
    <property type="match status" value="1"/>
</dbReference>
<dbReference type="GO" id="GO:0042147">
    <property type="term" value="P:retrograde transport, endosome to Golgi"/>
    <property type="evidence" value="ECO:0007669"/>
    <property type="project" value="TreeGrafter"/>
</dbReference>
<dbReference type="SUPFAM" id="SSF50978">
    <property type="entry name" value="WD40 repeat-like"/>
    <property type="match status" value="1"/>
</dbReference>
<dbReference type="GO" id="GO:0000139">
    <property type="term" value="C:Golgi membrane"/>
    <property type="evidence" value="ECO:0007669"/>
    <property type="project" value="TreeGrafter"/>
</dbReference>
<name>A0AAV9NHD7_9EURO</name>
<keyword evidence="2" id="KW-0472">Membrane</keyword>
<organism evidence="5 6">
    <name type="scientific">Exophiala bonariae</name>
    <dbReference type="NCBI Taxonomy" id="1690606"/>
    <lineage>
        <taxon>Eukaryota</taxon>
        <taxon>Fungi</taxon>
        <taxon>Dikarya</taxon>
        <taxon>Ascomycota</taxon>
        <taxon>Pezizomycotina</taxon>
        <taxon>Eurotiomycetes</taxon>
        <taxon>Chaetothyriomycetidae</taxon>
        <taxon>Chaetothyriales</taxon>
        <taxon>Herpotrichiellaceae</taxon>
        <taxon>Exophiala</taxon>
    </lineage>
</organism>
<evidence type="ECO:0000256" key="2">
    <source>
        <dbReference type="ARBA" id="ARBA00023136"/>
    </source>
</evidence>
<evidence type="ECO:0000256" key="1">
    <source>
        <dbReference type="ARBA" id="ARBA00004370"/>
    </source>
</evidence>
<feature type="region of interest" description="Disordered" evidence="3">
    <location>
        <begin position="873"/>
        <end position="900"/>
    </location>
</feature>
<dbReference type="GeneID" id="89969755"/>
<dbReference type="InterPro" id="IPR040096">
    <property type="entry name" value="Ric1"/>
</dbReference>
<proteinExistence type="predicted"/>
<dbReference type="InterPro" id="IPR036322">
    <property type="entry name" value="WD40_repeat_dom_sf"/>
</dbReference>
<comment type="caution">
    <text evidence="5">The sequence shown here is derived from an EMBL/GenBank/DDBJ whole genome shotgun (WGS) entry which is preliminary data.</text>
</comment>
<evidence type="ECO:0000259" key="4">
    <source>
        <dbReference type="Pfam" id="PF07064"/>
    </source>
</evidence>
<accession>A0AAV9NHD7</accession>
<evidence type="ECO:0000256" key="3">
    <source>
        <dbReference type="SAM" id="MobiDB-lite"/>
    </source>
</evidence>
<reference evidence="5 6" key="1">
    <citation type="submission" date="2023-08" db="EMBL/GenBank/DDBJ databases">
        <title>Black Yeasts Isolated from many extreme environments.</title>
        <authorList>
            <person name="Coleine C."/>
            <person name="Stajich J.E."/>
            <person name="Selbmann L."/>
        </authorList>
    </citation>
    <scope>NUCLEOTIDE SEQUENCE [LARGE SCALE GENOMIC DNA]</scope>
    <source>
        <strain evidence="5 6">CCFEE 5792</strain>
    </source>
</reference>
<keyword evidence="6" id="KW-1185">Reference proteome</keyword>
<dbReference type="PANTHER" id="PTHR22746">
    <property type="entry name" value="RAB6A-GEF COMPLEX PARTNER PROTEIN 1"/>
    <property type="match status" value="1"/>
</dbReference>